<comment type="caution">
    <text evidence="2">The sequence shown here is derived from an EMBL/GenBank/DDBJ whole genome shotgun (WGS) entry which is preliminary data.</text>
</comment>
<reference evidence="2" key="1">
    <citation type="submission" date="2018-11" db="EMBL/GenBank/DDBJ databases">
        <authorList>
            <consortium name="Pathogen Informatics"/>
        </authorList>
    </citation>
    <scope>NUCLEOTIDE SEQUENCE</scope>
</reference>
<evidence type="ECO:0000313" key="2">
    <source>
        <dbReference type="EMBL" id="VEL37599.1"/>
    </source>
</evidence>
<feature type="region of interest" description="Disordered" evidence="1">
    <location>
        <begin position="256"/>
        <end position="279"/>
    </location>
</feature>
<feature type="region of interest" description="Disordered" evidence="1">
    <location>
        <begin position="159"/>
        <end position="194"/>
    </location>
</feature>
<organism evidence="2 3">
    <name type="scientific">Protopolystoma xenopodis</name>
    <dbReference type="NCBI Taxonomy" id="117903"/>
    <lineage>
        <taxon>Eukaryota</taxon>
        <taxon>Metazoa</taxon>
        <taxon>Spiralia</taxon>
        <taxon>Lophotrochozoa</taxon>
        <taxon>Platyhelminthes</taxon>
        <taxon>Monogenea</taxon>
        <taxon>Polyopisthocotylea</taxon>
        <taxon>Polystomatidea</taxon>
        <taxon>Polystomatidae</taxon>
        <taxon>Protopolystoma</taxon>
    </lineage>
</organism>
<dbReference type="AlphaFoldDB" id="A0A448XIQ1"/>
<feature type="compositionally biased region" description="Low complexity" evidence="1">
    <location>
        <begin position="209"/>
        <end position="223"/>
    </location>
</feature>
<dbReference type="OrthoDB" id="6262249at2759"/>
<dbReference type="Proteomes" id="UP000784294">
    <property type="component" value="Unassembled WGS sequence"/>
</dbReference>
<sequence length="293" mass="30480">MVSNKTRFRWSPAQNAKLHIRYPDSSTPIVLSIPVPSIGQAGQSVGAITPPCTLQTAPNSHTSTLSQALHPVTTSGLASSSSPTASGVCSPAPANLGFLASGLTCLSNNSSSASTMVSRLSRLSSAKASATSSSSTLASATSASAPPFCLSSPPLYHASSSSTSSASTTNQSALSRTSLQHHQSLGSRGGRDTVSPSLRQAAFWSPAGQTRQPATPAVQQQPQLHPGAHHYRRPSIRRMSFSPCTTMATQMKVVSGGDGYEEFPKRSLRPGESVSDDVGQADSTNHLLIWDVH</sequence>
<keyword evidence="3" id="KW-1185">Reference proteome</keyword>
<protein>
    <submittedName>
        <fullName evidence="2">Uncharacterized protein</fullName>
    </submittedName>
</protein>
<feature type="compositionally biased region" description="Polar residues" evidence="1">
    <location>
        <begin position="176"/>
        <end position="186"/>
    </location>
</feature>
<evidence type="ECO:0000256" key="1">
    <source>
        <dbReference type="SAM" id="MobiDB-lite"/>
    </source>
</evidence>
<name>A0A448XIQ1_9PLAT</name>
<accession>A0A448XIQ1</accession>
<evidence type="ECO:0000313" key="3">
    <source>
        <dbReference type="Proteomes" id="UP000784294"/>
    </source>
</evidence>
<dbReference type="EMBL" id="CAAALY010255462">
    <property type="protein sequence ID" value="VEL37599.1"/>
    <property type="molecule type" value="Genomic_DNA"/>
</dbReference>
<feature type="compositionally biased region" description="Low complexity" evidence="1">
    <location>
        <begin position="159"/>
        <end position="175"/>
    </location>
</feature>
<feature type="region of interest" description="Disordered" evidence="1">
    <location>
        <begin position="206"/>
        <end position="235"/>
    </location>
</feature>
<proteinExistence type="predicted"/>
<gene>
    <name evidence="2" type="ORF">PXEA_LOCUS31039</name>
</gene>